<dbReference type="InterPro" id="IPR050223">
    <property type="entry name" value="D-isomer_2-hydroxyacid_DH"/>
</dbReference>
<dbReference type="PANTHER" id="PTHR10996:SF257">
    <property type="entry name" value="GLYOXYLATE REDUCTASE 1"/>
    <property type="match status" value="1"/>
</dbReference>
<evidence type="ECO:0000313" key="6">
    <source>
        <dbReference type="Proteomes" id="UP001164929"/>
    </source>
</evidence>
<feature type="domain" description="D-isomer specific 2-hydroxyacid dehydrogenase NAD-binding" evidence="3">
    <location>
        <begin position="45"/>
        <end position="94"/>
    </location>
</feature>
<keyword evidence="6" id="KW-1185">Reference proteome</keyword>
<evidence type="ECO:0000256" key="2">
    <source>
        <dbReference type="ARBA" id="ARBA00023002"/>
    </source>
</evidence>
<proteinExistence type="inferred from homology"/>
<dbReference type="SUPFAM" id="SSF51735">
    <property type="entry name" value="NAD(P)-binding Rossmann-fold domains"/>
    <property type="match status" value="1"/>
</dbReference>
<keyword evidence="2" id="KW-0560">Oxidoreductase</keyword>
<dbReference type="Gene3D" id="3.40.50.720">
    <property type="entry name" value="NAD(P)-binding Rossmann-like Domain"/>
    <property type="match status" value="2"/>
</dbReference>
<dbReference type="InterPro" id="IPR006140">
    <property type="entry name" value="D-isomer_DH_NAD-bd"/>
</dbReference>
<reference evidence="5" key="1">
    <citation type="journal article" date="2023" name="Mol. Ecol. Resour.">
        <title>Chromosome-level genome assembly of a triploid poplar Populus alba 'Berolinensis'.</title>
        <authorList>
            <person name="Chen S."/>
            <person name="Yu Y."/>
            <person name="Wang X."/>
            <person name="Wang S."/>
            <person name="Zhang T."/>
            <person name="Zhou Y."/>
            <person name="He R."/>
            <person name="Meng N."/>
            <person name="Wang Y."/>
            <person name="Liu W."/>
            <person name="Liu Z."/>
            <person name="Liu J."/>
            <person name="Guo Q."/>
            <person name="Huang H."/>
            <person name="Sederoff R.R."/>
            <person name="Wang G."/>
            <person name="Qu G."/>
            <person name="Chen S."/>
        </authorList>
    </citation>
    <scope>NUCLEOTIDE SEQUENCE</scope>
    <source>
        <strain evidence="5">SC-2020</strain>
    </source>
</reference>
<dbReference type="SUPFAM" id="SSF52283">
    <property type="entry name" value="Formate/glycerate dehydrogenase catalytic domain-like"/>
    <property type="match status" value="1"/>
</dbReference>
<dbReference type="Proteomes" id="UP001164929">
    <property type="component" value="Chromosome 9"/>
</dbReference>
<protein>
    <recommendedName>
        <fullName evidence="3">D-isomer specific 2-hydroxyacid dehydrogenase NAD-binding domain-containing protein</fullName>
    </recommendedName>
</protein>
<organism evidence="5 6">
    <name type="scientific">Populus alba x Populus x berolinensis</name>
    <dbReference type="NCBI Taxonomy" id="444605"/>
    <lineage>
        <taxon>Eukaryota</taxon>
        <taxon>Viridiplantae</taxon>
        <taxon>Streptophyta</taxon>
        <taxon>Embryophyta</taxon>
        <taxon>Tracheophyta</taxon>
        <taxon>Spermatophyta</taxon>
        <taxon>Magnoliopsida</taxon>
        <taxon>eudicotyledons</taxon>
        <taxon>Gunneridae</taxon>
        <taxon>Pentapetalae</taxon>
        <taxon>rosids</taxon>
        <taxon>fabids</taxon>
        <taxon>Malpighiales</taxon>
        <taxon>Salicaceae</taxon>
        <taxon>Saliceae</taxon>
        <taxon>Populus</taxon>
    </lineage>
</organism>
<gene>
    <name evidence="4" type="ORF">NC653_023651</name>
    <name evidence="5" type="ORF">NC653_024023</name>
</gene>
<dbReference type="Pfam" id="PF02826">
    <property type="entry name" value="2-Hacid_dh_C"/>
    <property type="match status" value="1"/>
</dbReference>
<dbReference type="GO" id="GO:0051287">
    <property type="term" value="F:NAD binding"/>
    <property type="evidence" value="ECO:0007669"/>
    <property type="project" value="InterPro"/>
</dbReference>
<dbReference type="PANTHER" id="PTHR10996">
    <property type="entry name" value="2-HYDROXYACID DEHYDROGENASE-RELATED"/>
    <property type="match status" value="1"/>
</dbReference>
<dbReference type="GO" id="GO:0030267">
    <property type="term" value="F:glyoxylate reductase (NADPH) activity"/>
    <property type="evidence" value="ECO:0007669"/>
    <property type="project" value="TreeGrafter"/>
</dbReference>
<dbReference type="GO" id="GO:0005829">
    <property type="term" value="C:cytosol"/>
    <property type="evidence" value="ECO:0007669"/>
    <property type="project" value="TreeGrafter"/>
</dbReference>
<dbReference type="GO" id="GO:0008465">
    <property type="term" value="F:hydroxypyruvate reductase (NADH) activity"/>
    <property type="evidence" value="ECO:0007669"/>
    <property type="project" value="TreeGrafter"/>
</dbReference>
<name>A0AAD6MJ57_9ROSI</name>
<evidence type="ECO:0000259" key="3">
    <source>
        <dbReference type="Pfam" id="PF02826"/>
    </source>
</evidence>
<dbReference type="EMBL" id="JAQIZT010000009">
    <property type="protein sequence ID" value="KAJ6985774.1"/>
    <property type="molecule type" value="Genomic_DNA"/>
</dbReference>
<evidence type="ECO:0000313" key="4">
    <source>
        <dbReference type="EMBL" id="KAJ6985774.1"/>
    </source>
</evidence>
<evidence type="ECO:0000256" key="1">
    <source>
        <dbReference type="ARBA" id="ARBA00005854"/>
    </source>
</evidence>
<comment type="caution">
    <text evidence="5">The sequence shown here is derived from an EMBL/GenBank/DDBJ whole genome shotgun (WGS) entry which is preliminary data.</text>
</comment>
<accession>A0AAD6MJ57</accession>
<dbReference type="EMBL" id="JAQIZT010000009">
    <property type="protein sequence ID" value="KAJ6986307.1"/>
    <property type="molecule type" value="Genomic_DNA"/>
</dbReference>
<comment type="similarity">
    <text evidence="1">Belongs to the D-isomer specific 2-hydroxyacid dehydrogenase family.</text>
</comment>
<dbReference type="InterPro" id="IPR036291">
    <property type="entry name" value="NAD(P)-bd_dom_sf"/>
</dbReference>
<sequence length="98" mass="10312">MPSPIEAVDISGGDIVRSTNVDVNAANKHGVAVGNTPGVLTETTARRMVEEADQFTREGLHDGWLPHLFVGNLLRAQTVGVIGAGRIGSAYARMTVIS</sequence>
<dbReference type="AlphaFoldDB" id="A0AAD6MJ57"/>
<evidence type="ECO:0000313" key="5">
    <source>
        <dbReference type="EMBL" id="KAJ6986307.1"/>
    </source>
</evidence>